<proteinExistence type="predicted"/>
<accession>A0A9Q0L771</accession>
<dbReference type="SMART" id="SM00225">
    <property type="entry name" value="BTB"/>
    <property type="match status" value="1"/>
</dbReference>
<evidence type="ECO:0000313" key="3">
    <source>
        <dbReference type="Proteomes" id="UP001149090"/>
    </source>
</evidence>
<dbReference type="Gene3D" id="3.30.710.10">
    <property type="entry name" value="Potassium Channel Kv1.1, Chain A"/>
    <property type="match status" value="1"/>
</dbReference>
<dbReference type="Proteomes" id="UP001149090">
    <property type="component" value="Unassembled WGS sequence"/>
</dbReference>
<keyword evidence="3" id="KW-1185">Reference proteome</keyword>
<sequence>MNFIDYLNNKELSDVHLLIGSKRQLIYAHKFLLASKSKVFKEQIEKQNKIITEITLDVDPKFLHFVLVYIYSGNLNLNLIQEENDFQSNIHNIYLLANKFLIESLQKECEKIMKETISIQNCIDLIMLSKKEGNESLFNFAINFLVSKKCIDLWKMENSLNKLNRDLIQEILKIEFIEIPEILVIQRAVDWASQSLSSNQSISINQFIQPFLNFFKFDILNLSEISTIARLNILDDKIIVQLISSLPKTRDPQKSLSRDSTWKKPSELIKILILTTASEKRTQNLLDSIISTKEIQNVDIINVEKSTPSLEDLLQYDGIFLLFLEKLHNSRLLGDILSKYVEPNEKNNNKGKPIVTSSIYTLVSSNYASLTGRIIDENFFPLKKGENQWGGIWKFDQGNVLDPSHPILQNVSSFNGGTSPEYIKPCILTHDAKIVAFSNDSTPLILEKKIGESYGKVILLNFSLISNQLDKDGWDSTTDGAKIIANSISYAIQRK</sequence>
<name>A0A9Q0L771_ANAIG</name>
<organism evidence="2 3">
    <name type="scientific">Anaeramoeba ignava</name>
    <name type="common">Anaerobic marine amoeba</name>
    <dbReference type="NCBI Taxonomy" id="1746090"/>
    <lineage>
        <taxon>Eukaryota</taxon>
        <taxon>Metamonada</taxon>
        <taxon>Anaeramoebidae</taxon>
        <taxon>Anaeramoeba</taxon>
    </lineage>
</organism>
<gene>
    <name evidence="2" type="ORF">M0811_02815</name>
</gene>
<feature type="domain" description="BTB" evidence="1">
    <location>
        <begin position="13"/>
        <end position="79"/>
    </location>
</feature>
<dbReference type="OrthoDB" id="6359816at2759"/>
<dbReference type="PANTHER" id="PTHR24413">
    <property type="entry name" value="SPECKLE-TYPE POZ PROTEIN"/>
    <property type="match status" value="1"/>
</dbReference>
<reference evidence="2" key="1">
    <citation type="submission" date="2022-10" db="EMBL/GenBank/DDBJ databases">
        <title>Novel sulphate-reducing endosymbionts in the free-living metamonad Anaeramoeba.</title>
        <authorList>
            <person name="Jerlstrom-Hultqvist J."/>
            <person name="Cepicka I."/>
            <person name="Gallot-Lavallee L."/>
            <person name="Salas-Leiva D."/>
            <person name="Curtis B.A."/>
            <person name="Zahonova K."/>
            <person name="Pipaliya S."/>
            <person name="Dacks J."/>
            <person name="Roger A.J."/>
        </authorList>
    </citation>
    <scope>NUCLEOTIDE SEQUENCE</scope>
    <source>
        <strain evidence="2">BMAN</strain>
    </source>
</reference>
<comment type="caution">
    <text evidence="2">The sequence shown here is derived from an EMBL/GenBank/DDBJ whole genome shotgun (WGS) entry which is preliminary data.</text>
</comment>
<dbReference type="AlphaFoldDB" id="A0A9Q0L771"/>
<dbReference type="InterPro" id="IPR011333">
    <property type="entry name" value="SKP1/BTB/POZ_sf"/>
</dbReference>
<dbReference type="InterPro" id="IPR000210">
    <property type="entry name" value="BTB/POZ_dom"/>
</dbReference>
<evidence type="ECO:0000259" key="1">
    <source>
        <dbReference type="PROSITE" id="PS50097"/>
    </source>
</evidence>
<dbReference type="EMBL" id="JAPDFW010000125">
    <property type="protein sequence ID" value="KAJ5067627.1"/>
    <property type="molecule type" value="Genomic_DNA"/>
</dbReference>
<evidence type="ECO:0000313" key="2">
    <source>
        <dbReference type="EMBL" id="KAJ5067627.1"/>
    </source>
</evidence>
<dbReference type="SUPFAM" id="SSF54695">
    <property type="entry name" value="POZ domain"/>
    <property type="match status" value="1"/>
</dbReference>
<dbReference type="Pfam" id="PF00651">
    <property type="entry name" value="BTB"/>
    <property type="match status" value="1"/>
</dbReference>
<dbReference type="PROSITE" id="PS50097">
    <property type="entry name" value="BTB"/>
    <property type="match status" value="1"/>
</dbReference>
<protein>
    <submittedName>
        <fullName evidence="2">Btb (Poz) domain-containing 2a-related</fullName>
    </submittedName>
</protein>